<dbReference type="Proteomes" id="UP000886785">
    <property type="component" value="Unassembled WGS sequence"/>
</dbReference>
<evidence type="ECO:0000256" key="5">
    <source>
        <dbReference type="ARBA" id="ARBA00023284"/>
    </source>
</evidence>
<reference evidence="7" key="1">
    <citation type="submission" date="2020-10" db="EMBL/GenBank/DDBJ databases">
        <authorList>
            <person name="Gilroy R."/>
        </authorList>
    </citation>
    <scope>NUCLEOTIDE SEQUENCE</scope>
    <source>
        <strain evidence="7">ChiSjej1B19-7085</strain>
    </source>
</reference>
<keyword evidence="5 6" id="KW-0676">Redox-active center</keyword>
<evidence type="ECO:0000313" key="7">
    <source>
        <dbReference type="EMBL" id="HIR58332.1"/>
    </source>
</evidence>
<dbReference type="GO" id="GO:0044183">
    <property type="term" value="F:protein folding chaperone"/>
    <property type="evidence" value="ECO:0007669"/>
    <property type="project" value="TreeGrafter"/>
</dbReference>
<dbReference type="EMBL" id="DVHF01000153">
    <property type="protein sequence ID" value="HIR58332.1"/>
    <property type="molecule type" value="Genomic_DNA"/>
</dbReference>
<dbReference type="CDD" id="cd00498">
    <property type="entry name" value="Hsp33"/>
    <property type="match status" value="1"/>
</dbReference>
<feature type="disulfide bond" description="Redox-active" evidence="6">
    <location>
        <begin position="272"/>
        <end position="275"/>
    </location>
</feature>
<organism evidence="7 8">
    <name type="scientific">Candidatus Gallacutalibacter pullicola</name>
    <dbReference type="NCBI Taxonomy" id="2840830"/>
    <lineage>
        <taxon>Bacteria</taxon>
        <taxon>Bacillati</taxon>
        <taxon>Bacillota</taxon>
        <taxon>Clostridia</taxon>
        <taxon>Eubacteriales</taxon>
        <taxon>Candidatus Gallacutalibacter</taxon>
    </lineage>
</organism>
<evidence type="ECO:0000256" key="3">
    <source>
        <dbReference type="ARBA" id="ARBA00023157"/>
    </source>
</evidence>
<dbReference type="InterPro" id="IPR016153">
    <property type="entry name" value="Heat_shock_Hsp33_N"/>
</dbReference>
<dbReference type="GO" id="GO:0005737">
    <property type="term" value="C:cytoplasm"/>
    <property type="evidence" value="ECO:0007669"/>
    <property type="project" value="UniProtKB-SubCell"/>
</dbReference>
<dbReference type="PANTHER" id="PTHR30111">
    <property type="entry name" value="33 KDA CHAPERONIN"/>
    <property type="match status" value="1"/>
</dbReference>
<comment type="similarity">
    <text evidence="6">Belongs to the HSP33 family.</text>
</comment>
<dbReference type="SUPFAM" id="SSF118352">
    <property type="entry name" value="HSP33 redox switch-like"/>
    <property type="match status" value="1"/>
</dbReference>
<keyword evidence="3 6" id="KW-1015">Disulfide bond</keyword>
<dbReference type="Gene3D" id="3.55.30.10">
    <property type="entry name" value="Hsp33 domain"/>
    <property type="match status" value="1"/>
</dbReference>
<dbReference type="GO" id="GO:0042026">
    <property type="term" value="P:protein refolding"/>
    <property type="evidence" value="ECO:0007669"/>
    <property type="project" value="TreeGrafter"/>
</dbReference>
<evidence type="ECO:0000256" key="2">
    <source>
        <dbReference type="ARBA" id="ARBA00022833"/>
    </source>
</evidence>
<sequence length="295" mass="31374">MDRIIRCITSDGAVMAAAIDSSDLVDTAQRIHGTSAVGTAALGRLLTASSVMGAMLKVNGATVTLRINGGGPLGTVTAIADSRGYCRGYVEHPEVDLPLRPDGKLDVRGAIGTDGRLAVIRDMGSGEPYTGQVEIVSGEIAEDITSYYAVSEQIPTVCALGVLVGREDHRVMLAGGLLIQVLPGADDAAISKLEQNVSTLEPVTTMLAKGMTIEEICRTALAGFEMEILDEYKVGYACDCSRERVVRAISTLPMQEILSLADEKTGYAEAKCQYCGKVYRLSREELQKIAEAARK</sequence>
<reference evidence="7" key="2">
    <citation type="journal article" date="2021" name="PeerJ">
        <title>Extensive microbial diversity within the chicken gut microbiome revealed by metagenomics and culture.</title>
        <authorList>
            <person name="Gilroy R."/>
            <person name="Ravi A."/>
            <person name="Getino M."/>
            <person name="Pursley I."/>
            <person name="Horton D.L."/>
            <person name="Alikhan N.F."/>
            <person name="Baker D."/>
            <person name="Gharbi K."/>
            <person name="Hall N."/>
            <person name="Watson M."/>
            <person name="Adriaenssens E.M."/>
            <person name="Foster-Nyarko E."/>
            <person name="Jarju S."/>
            <person name="Secka A."/>
            <person name="Antonio M."/>
            <person name="Oren A."/>
            <person name="Chaudhuri R.R."/>
            <person name="La Ragione R."/>
            <person name="Hildebrand F."/>
            <person name="Pallen M.J."/>
        </authorList>
    </citation>
    <scope>NUCLEOTIDE SEQUENCE</scope>
    <source>
        <strain evidence="7">ChiSjej1B19-7085</strain>
    </source>
</reference>
<keyword evidence="2 6" id="KW-0862">Zinc</keyword>
<name>A0A9D1DSR4_9FIRM</name>
<keyword evidence="1 6" id="KW-0963">Cytoplasm</keyword>
<protein>
    <recommendedName>
        <fullName evidence="6">33 kDa chaperonin</fullName>
    </recommendedName>
    <alternativeName>
        <fullName evidence="6">Heat shock protein 33 homolog</fullName>
        <shortName evidence="6">HSP33</shortName>
    </alternativeName>
</protein>
<comment type="subcellular location">
    <subcellularLocation>
        <location evidence="6">Cytoplasm</location>
    </subcellularLocation>
</comment>
<evidence type="ECO:0000256" key="4">
    <source>
        <dbReference type="ARBA" id="ARBA00023186"/>
    </source>
</evidence>
<comment type="caution">
    <text evidence="7">The sequence shown here is derived from an EMBL/GenBank/DDBJ whole genome shotgun (WGS) entry which is preliminary data.</text>
</comment>
<dbReference type="HAMAP" id="MF_00117">
    <property type="entry name" value="HslO"/>
    <property type="match status" value="1"/>
</dbReference>
<dbReference type="InterPro" id="IPR016154">
    <property type="entry name" value="Heat_shock_Hsp33_C"/>
</dbReference>
<gene>
    <name evidence="6 7" type="primary">hslO</name>
    <name evidence="7" type="ORF">IAA54_11795</name>
</gene>
<dbReference type="Gene3D" id="3.90.1280.10">
    <property type="entry name" value="HSP33 redox switch-like"/>
    <property type="match status" value="1"/>
</dbReference>
<feature type="disulfide bond" description="Redox-active" evidence="6">
    <location>
        <begin position="238"/>
        <end position="240"/>
    </location>
</feature>
<evidence type="ECO:0000313" key="8">
    <source>
        <dbReference type="Proteomes" id="UP000886785"/>
    </source>
</evidence>
<proteinExistence type="inferred from homology"/>
<evidence type="ECO:0000256" key="6">
    <source>
        <dbReference type="HAMAP-Rule" id="MF_00117"/>
    </source>
</evidence>
<dbReference type="AlphaFoldDB" id="A0A9D1DSR4"/>
<dbReference type="GO" id="GO:0051082">
    <property type="term" value="F:unfolded protein binding"/>
    <property type="evidence" value="ECO:0007669"/>
    <property type="project" value="UniProtKB-UniRule"/>
</dbReference>
<comment type="PTM">
    <text evidence="6">Under oxidizing conditions two disulfide bonds are formed involving the reactive cysteines. Under reducing conditions zinc is bound to the reactive cysteines and the protein is inactive.</text>
</comment>
<comment type="function">
    <text evidence="6">Redox regulated molecular chaperone. Protects both thermally unfolding and oxidatively damaged proteins from irreversible aggregation. Plays an important role in the bacterial defense system toward oxidative stress.</text>
</comment>
<evidence type="ECO:0000256" key="1">
    <source>
        <dbReference type="ARBA" id="ARBA00022490"/>
    </source>
</evidence>
<keyword evidence="4 6" id="KW-0143">Chaperone</keyword>
<accession>A0A9D1DSR4</accession>
<dbReference type="NCBIfam" id="NF001033">
    <property type="entry name" value="PRK00114.1"/>
    <property type="match status" value="1"/>
</dbReference>
<dbReference type="Pfam" id="PF01430">
    <property type="entry name" value="HSP33"/>
    <property type="match status" value="1"/>
</dbReference>
<dbReference type="SUPFAM" id="SSF64397">
    <property type="entry name" value="Hsp33 domain"/>
    <property type="match status" value="1"/>
</dbReference>
<dbReference type="PANTHER" id="PTHR30111:SF1">
    <property type="entry name" value="33 KDA CHAPERONIN"/>
    <property type="match status" value="1"/>
</dbReference>
<dbReference type="PIRSF" id="PIRSF005261">
    <property type="entry name" value="Heat_shock_Hsp33"/>
    <property type="match status" value="1"/>
</dbReference>
<dbReference type="InterPro" id="IPR000397">
    <property type="entry name" value="Heat_shock_Hsp33"/>
</dbReference>